<feature type="repeat" description="PPR" evidence="2">
    <location>
        <begin position="305"/>
        <end position="339"/>
    </location>
</feature>
<feature type="repeat" description="PPR" evidence="2">
    <location>
        <begin position="197"/>
        <end position="231"/>
    </location>
</feature>
<dbReference type="OMA" id="RQSKYSD"/>
<reference evidence="6" key="1">
    <citation type="submission" date="2025-08" db="UniProtKB">
        <authorList>
            <consortium name="RefSeq"/>
        </authorList>
    </citation>
    <scope>IDENTIFICATION</scope>
</reference>
<dbReference type="Pfam" id="PF01535">
    <property type="entry name" value="PPR"/>
    <property type="match status" value="4"/>
</dbReference>
<name>A0A1U8AG24_NELNU</name>
<feature type="repeat" description="PPR" evidence="2">
    <location>
        <begin position="345"/>
        <end position="379"/>
    </location>
</feature>
<dbReference type="RefSeq" id="XP_010266544.1">
    <property type="nucleotide sequence ID" value="XM_010268242.2"/>
</dbReference>
<evidence type="ECO:0000256" key="1">
    <source>
        <dbReference type="ARBA" id="ARBA00022737"/>
    </source>
</evidence>
<feature type="repeat" description="PPR" evidence="2">
    <location>
        <begin position="450"/>
        <end position="480"/>
    </location>
</feature>
<feature type="repeat" description="PPR" evidence="2">
    <location>
        <begin position="126"/>
        <end position="160"/>
    </location>
</feature>
<dbReference type="eggNOG" id="KOG4197">
    <property type="taxonomic scope" value="Eukaryota"/>
</dbReference>
<feature type="repeat" description="PPR" evidence="2">
    <location>
        <begin position="380"/>
        <end position="414"/>
    </location>
</feature>
<dbReference type="AlphaFoldDB" id="A0A1U8AG24"/>
<protein>
    <submittedName>
        <fullName evidence="6">Pentatricopeptide repeat-containing protein At3g49240</fullName>
    </submittedName>
</protein>
<dbReference type="PROSITE" id="PS51375">
    <property type="entry name" value="PPR"/>
    <property type="match status" value="8"/>
</dbReference>
<dbReference type="Gene3D" id="1.25.40.10">
    <property type="entry name" value="Tetratricopeptide repeat domain"/>
    <property type="match status" value="4"/>
</dbReference>
<evidence type="ECO:0000256" key="3">
    <source>
        <dbReference type="SAM" id="Coils"/>
    </source>
</evidence>
<evidence type="ECO:0000256" key="4">
    <source>
        <dbReference type="SAM" id="MobiDB-lite"/>
    </source>
</evidence>
<accession>A0A1U8AG24</accession>
<dbReference type="OrthoDB" id="185373at2759"/>
<evidence type="ECO:0000313" key="5">
    <source>
        <dbReference type="Proteomes" id="UP000189703"/>
    </source>
</evidence>
<dbReference type="InParanoid" id="A0A1U8AG24"/>
<keyword evidence="5" id="KW-1185">Reference proteome</keyword>
<dbReference type="InterPro" id="IPR002885">
    <property type="entry name" value="PPR_rpt"/>
</dbReference>
<dbReference type="GO" id="GO:0048316">
    <property type="term" value="P:seed development"/>
    <property type="evidence" value="ECO:0007669"/>
    <property type="project" value="UniProtKB-ARBA"/>
</dbReference>
<dbReference type="InterPro" id="IPR052308">
    <property type="entry name" value="PPR_domain-containing"/>
</dbReference>
<organism evidence="5 6">
    <name type="scientific">Nelumbo nucifera</name>
    <name type="common">Sacred lotus</name>
    <dbReference type="NCBI Taxonomy" id="4432"/>
    <lineage>
        <taxon>Eukaryota</taxon>
        <taxon>Viridiplantae</taxon>
        <taxon>Streptophyta</taxon>
        <taxon>Embryophyta</taxon>
        <taxon>Tracheophyta</taxon>
        <taxon>Spermatophyta</taxon>
        <taxon>Magnoliopsida</taxon>
        <taxon>Proteales</taxon>
        <taxon>Nelumbonaceae</taxon>
        <taxon>Nelumbo</taxon>
    </lineage>
</organism>
<dbReference type="Pfam" id="PF13041">
    <property type="entry name" value="PPR_2"/>
    <property type="match status" value="4"/>
</dbReference>
<feature type="repeat" description="PPR" evidence="2">
    <location>
        <begin position="415"/>
        <end position="449"/>
    </location>
</feature>
<dbReference type="SUPFAM" id="SSF81901">
    <property type="entry name" value="HCP-like"/>
    <property type="match status" value="1"/>
</dbReference>
<dbReference type="KEGG" id="nnu:104604026"/>
<evidence type="ECO:0000313" key="6">
    <source>
        <dbReference type="RefSeq" id="XP_010266544.1"/>
    </source>
</evidence>
<dbReference type="GeneID" id="104604026"/>
<dbReference type="Proteomes" id="UP000189703">
    <property type="component" value="Unplaced"/>
</dbReference>
<dbReference type="PANTHER" id="PTHR47937:SF5">
    <property type="entry name" value="PENTATRICOPEPTIDE REPEAT-CONTAINING PROTEIN"/>
    <property type="match status" value="1"/>
</dbReference>
<sequence>MALSKPVFFPHLKTLSKPHHHPSPLYLSLRLLSFATPEEAAAERRRRKRRLRIEPPLNSLRHTQPQQRPINPTPNPNAPKLPEHVSVLTGNRLNLHNRILKLIRENDLDEAALLTRHSIYSNCRPTVFTCNSVMAALLRQSRYADLLSLHRFITQAGVVPNVVTHNLLINAYCDCRKTDTALEHYKQLINDAPFNPSPTTYRILVKGLVDNNKIDRALQLKDEMLTKGFAPDPIVYNYLMLGLVKKPDADGVLALYDELKEKLGPVSDGVVYGSLMKGYFLKGMEKEAMECYAEAVREDSRVRMSAVAYNSVLDALSKNGKFDEAMRLFDQMMEEHSPPRRLTVNLGSFNVMADGFCAQGRFKDAIEVFRKMGEKRCSPDTLSFNNLIQQLCSNGMVAEAEDLYREMSEKGVNPDEFTYVLMMDACFADNRADEAAGYFGKMVESGLRPNAVAYNKVIDGLVKVGKIDQAIVFFDQMVEKLKVEVTSYEEMLKVLSEAGKLDEVLKLVADMLKDDSLSLSSEMQEFVTAALKKEGREEELVKLLEEKEREKAEALFKEAEAANASETSAALTAGSSAILSNEAKVETTNFGEATINPALVNAADLTVGDQQNNQEATAVESDSAEAGVVQVSTTEDLKIKNDDVSAEQVTV</sequence>
<dbReference type="FunCoup" id="A0A1U8AG24">
    <property type="interactions" value="446"/>
</dbReference>
<dbReference type="PANTHER" id="PTHR47937">
    <property type="entry name" value="PLASTID TRANSCRIPTIONALLY ACTIVE CHROMOSOME 2-LIKE PROTEIN"/>
    <property type="match status" value="1"/>
</dbReference>
<feature type="repeat" description="PPR" evidence="2">
    <location>
        <begin position="161"/>
        <end position="191"/>
    </location>
</feature>
<gene>
    <name evidence="6" type="primary">LOC104604026</name>
</gene>
<dbReference type="SUPFAM" id="SSF48452">
    <property type="entry name" value="TPR-like"/>
    <property type="match status" value="1"/>
</dbReference>
<feature type="coiled-coil region" evidence="3">
    <location>
        <begin position="533"/>
        <end position="562"/>
    </location>
</feature>
<dbReference type="FunFam" id="1.25.40.10:FF:000922">
    <property type="entry name" value="Pentatricopeptide repeat-containing protein"/>
    <property type="match status" value="1"/>
</dbReference>
<feature type="region of interest" description="Disordered" evidence="4">
    <location>
        <begin position="42"/>
        <end position="80"/>
    </location>
</feature>
<dbReference type="NCBIfam" id="TIGR00756">
    <property type="entry name" value="PPR"/>
    <property type="match status" value="6"/>
</dbReference>
<dbReference type="InterPro" id="IPR011990">
    <property type="entry name" value="TPR-like_helical_dom_sf"/>
</dbReference>
<keyword evidence="3" id="KW-0175">Coiled coil</keyword>
<feature type="compositionally biased region" description="Polar residues" evidence="4">
    <location>
        <begin position="60"/>
        <end position="70"/>
    </location>
</feature>
<proteinExistence type="predicted"/>
<keyword evidence="1" id="KW-0677">Repeat</keyword>
<evidence type="ECO:0000256" key="2">
    <source>
        <dbReference type="PROSITE-ProRule" id="PRU00708"/>
    </source>
</evidence>